<feature type="transmembrane region" description="Helical" evidence="13">
    <location>
        <begin position="65"/>
        <end position="84"/>
    </location>
</feature>
<evidence type="ECO:0000256" key="3">
    <source>
        <dbReference type="ARBA" id="ARBA00010199"/>
    </source>
</evidence>
<dbReference type="InterPro" id="IPR048279">
    <property type="entry name" value="MdtK-like"/>
</dbReference>
<evidence type="ECO:0000256" key="6">
    <source>
        <dbReference type="ARBA" id="ARBA00022449"/>
    </source>
</evidence>
<dbReference type="GO" id="GO:0015297">
    <property type="term" value="F:antiporter activity"/>
    <property type="evidence" value="ECO:0007669"/>
    <property type="project" value="UniProtKB-KW"/>
</dbReference>
<name>A0A9E2BKF2_PSYF1</name>
<dbReference type="Pfam" id="PF01554">
    <property type="entry name" value="MatE"/>
    <property type="match status" value="2"/>
</dbReference>
<dbReference type="NCBIfam" id="TIGR00797">
    <property type="entry name" value="matE"/>
    <property type="match status" value="1"/>
</dbReference>
<evidence type="ECO:0000256" key="11">
    <source>
        <dbReference type="ARBA" id="ARBA00023136"/>
    </source>
</evidence>
<evidence type="ECO:0000256" key="2">
    <source>
        <dbReference type="ARBA" id="ARBA00004651"/>
    </source>
</evidence>
<keyword evidence="9 13" id="KW-1133">Transmembrane helix</keyword>
<feature type="transmembrane region" description="Helical" evidence="13">
    <location>
        <begin position="175"/>
        <end position="197"/>
    </location>
</feature>
<organism evidence="14 15">
    <name type="scientific">Psychracetigena formicireducens</name>
    <dbReference type="NCBI Taxonomy" id="2986056"/>
    <lineage>
        <taxon>Bacteria</taxon>
        <taxon>Bacillati</taxon>
        <taxon>Candidatus Lithacetigenota</taxon>
        <taxon>Candidatus Psychracetigena</taxon>
    </lineage>
</organism>
<keyword evidence="8 13" id="KW-0812">Transmembrane</keyword>
<protein>
    <recommendedName>
        <fullName evidence="4">Probable multidrug resistance protein NorM</fullName>
    </recommendedName>
    <alternativeName>
        <fullName evidence="12">Multidrug-efflux transporter</fullName>
    </alternativeName>
</protein>
<dbReference type="EMBL" id="QLTW01000018">
    <property type="protein sequence ID" value="MBT9144714.1"/>
    <property type="molecule type" value="Genomic_DNA"/>
</dbReference>
<dbReference type="PANTHER" id="PTHR43298:SF2">
    <property type="entry name" value="FMN_FAD EXPORTER YEEO-RELATED"/>
    <property type="match status" value="1"/>
</dbReference>
<feature type="transmembrane region" description="Helical" evidence="13">
    <location>
        <begin position="203"/>
        <end position="225"/>
    </location>
</feature>
<dbReference type="GO" id="GO:0042910">
    <property type="term" value="F:xenobiotic transmembrane transporter activity"/>
    <property type="evidence" value="ECO:0007669"/>
    <property type="project" value="InterPro"/>
</dbReference>
<reference evidence="14 15" key="1">
    <citation type="journal article" date="2021" name="bioRxiv">
        <title>Unique metabolic strategies in Hadean analogues reveal hints for primordial physiology.</title>
        <authorList>
            <person name="Nobu M.K."/>
            <person name="Nakai R."/>
            <person name="Tamazawa S."/>
            <person name="Mori H."/>
            <person name="Toyoda A."/>
            <person name="Ijiri A."/>
            <person name="Suzuki S."/>
            <person name="Kurokawa K."/>
            <person name="Kamagata Y."/>
            <person name="Tamaki H."/>
        </authorList>
    </citation>
    <scope>NUCLEOTIDE SEQUENCE [LARGE SCALE GENOMIC DNA]</scope>
    <source>
        <strain evidence="14">BS525</strain>
    </source>
</reference>
<comment type="function">
    <text evidence="1">Multidrug efflux pump.</text>
</comment>
<dbReference type="PANTHER" id="PTHR43298">
    <property type="entry name" value="MULTIDRUG RESISTANCE PROTEIN NORM-RELATED"/>
    <property type="match status" value="1"/>
</dbReference>
<evidence type="ECO:0000256" key="7">
    <source>
        <dbReference type="ARBA" id="ARBA00022475"/>
    </source>
</evidence>
<feature type="transmembrane region" description="Helical" evidence="13">
    <location>
        <begin position="423"/>
        <end position="446"/>
    </location>
</feature>
<proteinExistence type="inferred from homology"/>
<evidence type="ECO:0000256" key="10">
    <source>
        <dbReference type="ARBA" id="ARBA00023065"/>
    </source>
</evidence>
<dbReference type="InterPro" id="IPR050222">
    <property type="entry name" value="MATE_MdtK"/>
</dbReference>
<evidence type="ECO:0000313" key="15">
    <source>
        <dbReference type="Proteomes" id="UP000811545"/>
    </source>
</evidence>
<evidence type="ECO:0000256" key="1">
    <source>
        <dbReference type="ARBA" id="ARBA00003408"/>
    </source>
</evidence>
<comment type="caution">
    <text evidence="14">The sequence shown here is derived from an EMBL/GenBank/DDBJ whole genome shotgun (WGS) entry which is preliminary data.</text>
</comment>
<comment type="similarity">
    <text evidence="3">Belongs to the multi antimicrobial extrusion (MATE) (TC 2.A.66.1) family.</text>
</comment>
<accession>A0A9E2BKF2</accession>
<feature type="transmembrane region" description="Helical" evidence="13">
    <location>
        <begin position="367"/>
        <end position="387"/>
    </location>
</feature>
<dbReference type="InterPro" id="IPR002528">
    <property type="entry name" value="MATE_fam"/>
</dbReference>
<comment type="subcellular location">
    <subcellularLocation>
        <location evidence="2">Cell membrane</location>
        <topology evidence="2">Multi-pass membrane protein</topology>
    </subcellularLocation>
</comment>
<gene>
    <name evidence="14" type="primary">yeeO_1</name>
    <name evidence="14" type="ORF">DDT42_00560</name>
</gene>
<keyword evidence="5" id="KW-0813">Transport</keyword>
<sequence length="468" mass="51490">MNHMFNRRNKDISDDKPQLRKRLLTLALPVIVENLLQVIFLFANMIFIGRLGAIALAGIGVSQQFIMLVIAVLISFNIGIVVLISQNIGAKKIEAAQKVAFQALYLGLVVSIILSTVAILFSHDLPRIFGVSEQLRKISGDYLYYLFAPSIVFVWMFALTAIFRGSGDTRTPLYVAILTNGLNIFLSYVLIFGAWGFPRLEVSGAAIATSISRAVGVLLLFIIIFDRKRPFHLPFRLPNIDLSIIKRMLTIGIPTVMERLAFSLGGFIYAGVVLSISEKAFAAHRIALNVESLSFLPGMGFAVATTALVGIIVGEGDSSKAKRAAIESLKLAATIMSIFGIFFFFFPDLLVKLFTSDVEVINQSRDVIQIIALAQPFLAAVFVLEGALRGGGDTRTPMYITASGMWLVRLPLAYLLVVRGEMGLVGAWLAMSADIIYKGIMVFIMLKRKKSFKSHVEIEKQEEVILEG</sequence>
<feature type="transmembrane region" description="Helical" evidence="13">
    <location>
        <begin position="256"/>
        <end position="276"/>
    </location>
</feature>
<evidence type="ECO:0000256" key="13">
    <source>
        <dbReference type="SAM" id="Phobius"/>
    </source>
</evidence>
<evidence type="ECO:0000256" key="4">
    <source>
        <dbReference type="ARBA" id="ARBA00020268"/>
    </source>
</evidence>
<dbReference type="AlphaFoldDB" id="A0A9E2BKF2"/>
<dbReference type="GO" id="GO:0006811">
    <property type="term" value="P:monoatomic ion transport"/>
    <property type="evidence" value="ECO:0007669"/>
    <property type="project" value="UniProtKB-KW"/>
</dbReference>
<dbReference type="Proteomes" id="UP000811545">
    <property type="component" value="Unassembled WGS sequence"/>
</dbReference>
<evidence type="ECO:0000256" key="5">
    <source>
        <dbReference type="ARBA" id="ARBA00022448"/>
    </source>
</evidence>
<dbReference type="PIRSF" id="PIRSF006603">
    <property type="entry name" value="DinF"/>
    <property type="match status" value="1"/>
</dbReference>
<evidence type="ECO:0000256" key="9">
    <source>
        <dbReference type="ARBA" id="ARBA00022989"/>
    </source>
</evidence>
<evidence type="ECO:0000256" key="8">
    <source>
        <dbReference type="ARBA" id="ARBA00022692"/>
    </source>
</evidence>
<evidence type="ECO:0000256" key="12">
    <source>
        <dbReference type="ARBA" id="ARBA00031636"/>
    </source>
</evidence>
<keyword evidence="10" id="KW-0406">Ion transport</keyword>
<feature type="transmembrane region" description="Helical" evidence="13">
    <location>
        <begin position="328"/>
        <end position="347"/>
    </location>
</feature>
<evidence type="ECO:0000313" key="14">
    <source>
        <dbReference type="EMBL" id="MBT9144714.1"/>
    </source>
</evidence>
<keyword evidence="11 13" id="KW-0472">Membrane</keyword>
<dbReference type="CDD" id="cd13137">
    <property type="entry name" value="MATE_NorM_like"/>
    <property type="match status" value="1"/>
</dbReference>
<dbReference type="GO" id="GO:0005886">
    <property type="term" value="C:plasma membrane"/>
    <property type="evidence" value="ECO:0007669"/>
    <property type="project" value="UniProtKB-SubCell"/>
</dbReference>
<feature type="transmembrane region" description="Helical" evidence="13">
    <location>
        <begin position="296"/>
        <end position="316"/>
    </location>
</feature>
<feature type="transmembrane region" description="Helical" evidence="13">
    <location>
        <begin position="142"/>
        <end position="163"/>
    </location>
</feature>
<feature type="transmembrane region" description="Helical" evidence="13">
    <location>
        <begin position="104"/>
        <end position="122"/>
    </location>
</feature>
<keyword evidence="6" id="KW-0050">Antiport</keyword>
<feature type="transmembrane region" description="Helical" evidence="13">
    <location>
        <begin position="26"/>
        <end position="59"/>
    </location>
</feature>
<keyword evidence="7" id="KW-1003">Cell membrane</keyword>